<dbReference type="RefSeq" id="WP_009184761.1">
    <property type="nucleotide sequence ID" value="NZ_AMGM01000021.1"/>
</dbReference>
<dbReference type="Gene3D" id="3.90.1150.10">
    <property type="entry name" value="Aspartate Aminotransferase, domain 1"/>
    <property type="match status" value="1"/>
</dbReference>
<proteinExistence type="inferred from homology"/>
<organism evidence="8 9">
    <name type="scientific">Cecembia lonarensis (strain CCUG 58316 / KCTC 22772 / LW9)</name>
    <dbReference type="NCBI Taxonomy" id="1225176"/>
    <lineage>
        <taxon>Bacteria</taxon>
        <taxon>Pseudomonadati</taxon>
        <taxon>Bacteroidota</taxon>
        <taxon>Cytophagia</taxon>
        <taxon>Cytophagales</taxon>
        <taxon>Cyclobacteriaceae</taxon>
        <taxon>Cecembia</taxon>
    </lineage>
</organism>
<dbReference type="EC" id="5.4.3.8" evidence="7"/>
<dbReference type="InterPro" id="IPR015421">
    <property type="entry name" value="PyrdxlP-dep_Trfase_major"/>
</dbReference>
<dbReference type="GO" id="GO:0030170">
    <property type="term" value="F:pyridoxal phosphate binding"/>
    <property type="evidence" value="ECO:0007669"/>
    <property type="project" value="InterPro"/>
</dbReference>
<dbReference type="InterPro" id="IPR049704">
    <property type="entry name" value="Aminotrans_3_PPA_site"/>
</dbReference>
<keyword evidence="4 7" id="KW-0663">Pyridoxal phosphate</keyword>
<evidence type="ECO:0000256" key="2">
    <source>
        <dbReference type="ARBA" id="ARBA00004819"/>
    </source>
</evidence>
<dbReference type="NCBIfam" id="TIGR00713">
    <property type="entry name" value="hemL"/>
    <property type="match status" value="1"/>
</dbReference>
<gene>
    <name evidence="7 8" type="primary">hemL</name>
    <name evidence="8" type="ORF">B879_01730</name>
</gene>
<dbReference type="CDD" id="cd00610">
    <property type="entry name" value="OAT_like"/>
    <property type="match status" value="1"/>
</dbReference>
<dbReference type="OrthoDB" id="9807885at2"/>
<keyword evidence="7" id="KW-0963">Cytoplasm</keyword>
<dbReference type="FunFam" id="3.40.640.10:FF:000021">
    <property type="entry name" value="Glutamate-1-semialdehyde 2,1-aminomutase"/>
    <property type="match status" value="1"/>
</dbReference>
<keyword evidence="6 7" id="KW-0627">Porphyrin biosynthesis</keyword>
<accession>K1LBI3</accession>
<dbReference type="UniPathway" id="UPA00251">
    <property type="reaction ID" value="UER00317"/>
</dbReference>
<dbReference type="InterPro" id="IPR005814">
    <property type="entry name" value="Aminotrans_3"/>
</dbReference>
<keyword evidence="9" id="KW-1185">Reference proteome</keyword>
<dbReference type="AlphaFoldDB" id="K1LBI3"/>
<dbReference type="PANTHER" id="PTHR43713">
    <property type="entry name" value="GLUTAMATE-1-SEMIALDEHYDE 2,1-AMINOMUTASE"/>
    <property type="match status" value="1"/>
</dbReference>
<evidence type="ECO:0000256" key="4">
    <source>
        <dbReference type="ARBA" id="ARBA00022898"/>
    </source>
</evidence>
<dbReference type="Proteomes" id="UP000004478">
    <property type="component" value="Unassembled WGS sequence"/>
</dbReference>
<comment type="catalytic activity">
    <reaction evidence="7">
        <text>(S)-4-amino-5-oxopentanoate = 5-aminolevulinate</text>
        <dbReference type="Rhea" id="RHEA:14265"/>
        <dbReference type="ChEBI" id="CHEBI:57501"/>
        <dbReference type="ChEBI" id="CHEBI:356416"/>
        <dbReference type="EC" id="5.4.3.8"/>
    </reaction>
</comment>
<evidence type="ECO:0000313" key="8">
    <source>
        <dbReference type="EMBL" id="EKB49617.1"/>
    </source>
</evidence>
<sequence length="429" mass="46004">MQITNSKNLFEKAQRFIPGGVNSPVRAFRAVGGDPIFIQKAEGAHIFDEDGNAYIELINSWGPMILGHNHPMIREAVIKAMENGTSFGAPTAKEVEIAELITSMVPSVEKVRMVNSGTEATMSAIRVARGFTGRDKFIKMEGHYHGHGDSFLISAGSGAITMGNPDSPGVTKGTAKDTLLAPYNDLNAIEALLAANPGEIAAIILEPVPGNMGLVTPKEGYLEGLRKICDREGIILIFDEVMTGFRLAKGGAQELFGVTPDMTTLGKIIGGGLPVGAYGGKKEIMDFVSPAGPVYQAGTLSGNPIAMAAGLTMLNYLNEHPEVYEALNSIGSQIVTGIKNSLIKLGLNYTLNHLGSMYSLFFTDKEVFDFASAKHSNTALFGKYFQAMLQKGIYLAPSQFESLFLSTSLSHDLIDQILQANESALKEIH</sequence>
<evidence type="ECO:0000256" key="3">
    <source>
        <dbReference type="ARBA" id="ARBA00008981"/>
    </source>
</evidence>
<comment type="cofactor">
    <cofactor evidence="1 7">
        <name>pyridoxal 5'-phosphate</name>
        <dbReference type="ChEBI" id="CHEBI:597326"/>
    </cofactor>
</comment>
<dbReference type="PROSITE" id="PS00600">
    <property type="entry name" value="AA_TRANSFER_CLASS_3"/>
    <property type="match status" value="1"/>
</dbReference>
<comment type="similarity">
    <text evidence="3 7">Belongs to the class-III pyridoxal-phosphate-dependent aminotransferase family. HemL subfamily.</text>
</comment>
<dbReference type="PANTHER" id="PTHR43713:SF3">
    <property type="entry name" value="GLUTAMATE-1-SEMIALDEHYDE 2,1-AMINOMUTASE 1, CHLOROPLASTIC-RELATED"/>
    <property type="match status" value="1"/>
</dbReference>
<dbReference type="EMBL" id="AMGM01000021">
    <property type="protein sequence ID" value="EKB49617.1"/>
    <property type="molecule type" value="Genomic_DNA"/>
</dbReference>
<dbReference type="Pfam" id="PF00202">
    <property type="entry name" value="Aminotran_3"/>
    <property type="match status" value="1"/>
</dbReference>
<name>K1LBI3_CECL9</name>
<comment type="pathway">
    <text evidence="2">Porphyrin-containing compound metabolism; protoporphyrin-IX biosynthesis; 5-aminolevulinate from L-glutamyl-tRNA(Glu): step 2/2.</text>
</comment>
<reference evidence="8 9" key="1">
    <citation type="journal article" date="2012" name="J. Bacteriol.">
        <title>Draft Genome Sequence of Cecembia lonarensis Strain LW9T, Isolated from Lonar Lake, a Haloalkaline Lake in India.</title>
        <authorList>
            <person name="Shivaji S."/>
            <person name="Ara S."/>
            <person name="Singh A."/>
            <person name="Pinnaka A.K."/>
        </authorList>
    </citation>
    <scope>NUCLEOTIDE SEQUENCE [LARGE SCALE GENOMIC DNA]</scope>
    <source>
        <strain evidence="8 9">LW9</strain>
    </source>
</reference>
<dbReference type="InterPro" id="IPR015424">
    <property type="entry name" value="PyrdxlP-dep_Trfase"/>
</dbReference>
<dbReference type="GO" id="GO:0005737">
    <property type="term" value="C:cytoplasm"/>
    <property type="evidence" value="ECO:0007669"/>
    <property type="project" value="UniProtKB-SubCell"/>
</dbReference>
<dbReference type="HAMAP" id="MF_00375">
    <property type="entry name" value="HemL_aminotrans_3"/>
    <property type="match status" value="1"/>
</dbReference>
<dbReference type="NCBIfam" id="NF000818">
    <property type="entry name" value="PRK00062.1"/>
    <property type="match status" value="1"/>
</dbReference>
<evidence type="ECO:0000256" key="1">
    <source>
        <dbReference type="ARBA" id="ARBA00001933"/>
    </source>
</evidence>
<evidence type="ECO:0000256" key="5">
    <source>
        <dbReference type="ARBA" id="ARBA00023235"/>
    </source>
</evidence>
<dbReference type="Gene3D" id="3.40.640.10">
    <property type="entry name" value="Type I PLP-dependent aspartate aminotransferase-like (Major domain)"/>
    <property type="match status" value="1"/>
</dbReference>
<dbReference type="GO" id="GO:0008483">
    <property type="term" value="F:transaminase activity"/>
    <property type="evidence" value="ECO:0007669"/>
    <property type="project" value="InterPro"/>
</dbReference>
<comment type="subcellular location">
    <subcellularLocation>
        <location evidence="7">Cytoplasm</location>
    </subcellularLocation>
</comment>
<dbReference type="GO" id="GO:0006782">
    <property type="term" value="P:protoporphyrinogen IX biosynthetic process"/>
    <property type="evidence" value="ECO:0007669"/>
    <property type="project" value="UniProtKB-UniRule"/>
</dbReference>
<dbReference type="InterPro" id="IPR015422">
    <property type="entry name" value="PyrdxlP-dep_Trfase_small"/>
</dbReference>
<feature type="modified residue" description="N6-(pyridoxal phosphate)lysine" evidence="7">
    <location>
        <position position="267"/>
    </location>
</feature>
<dbReference type="PATRIC" id="fig|1225176.3.peg.1848"/>
<evidence type="ECO:0000313" key="9">
    <source>
        <dbReference type="Proteomes" id="UP000004478"/>
    </source>
</evidence>
<evidence type="ECO:0000256" key="6">
    <source>
        <dbReference type="ARBA" id="ARBA00023244"/>
    </source>
</evidence>
<evidence type="ECO:0000256" key="7">
    <source>
        <dbReference type="HAMAP-Rule" id="MF_00375"/>
    </source>
</evidence>
<dbReference type="GO" id="GO:0042286">
    <property type="term" value="F:glutamate-1-semialdehyde 2,1-aminomutase activity"/>
    <property type="evidence" value="ECO:0007669"/>
    <property type="project" value="UniProtKB-UniRule"/>
</dbReference>
<comment type="subunit">
    <text evidence="7">Homodimer.</text>
</comment>
<keyword evidence="5 7" id="KW-0413">Isomerase</keyword>
<dbReference type="InterPro" id="IPR004639">
    <property type="entry name" value="4pyrrol_synth_GluAld_NH2Trfase"/>
</dbReference>
<dbReference type="SUPFAM" id="SSF53383">
    <property type="entry name" value="PLP-dependent transferases"/>
    <property type="match status" value="1"/>
</dbReference>
<protein>
    <recommendedName>
        <fullName evidence="7">Glutamate-1-semialdehyde 2,1-aminomutase</fullName>
        <shortName evidence="7">GSA</shortName>
        <ecNumber evidence="7">5.4.3.8</ecNumber>
    </recommendedName>
    <alternativeName>
        <fullName evidence="7">Glutamate-1-semialdehyde aminotransferase</fullName>
        <shortName evidence="7">GSA-AT</shortName>
    </alternativeName>
</protein>
<comment type="caution">
    <text evidence="8">The sequence shown here is derived from an EMBL/GenBank/DDBJ whole genome shotgun (WGS) entry which is preliminary data.</text>
</comment>